<dbReference type="Ensembl" id="ENSTMTT00000007945.1">
    <property type="protein sequence ID" value="ENSTMTP00000007692.1"/>
    <property type="gene ID" value="ENSTMTG00000005587.1"/>
</dbReference>
<sequence>PEKRREEELLPPQACGGRAQIGCGPNSGKRDPQEVKETKPKLPQPLSGGDNLIWPQTHEGALFSAKTKDGPRSQTLKKVFAEHKEMQKLAEKFVLSQLVFALAWDNMVMVGGQFPEQQEQLVVKNQLYLVPKFLPSKLGVVRAESATGTSLDSGTS</sequence>
<evidence type="ECO:0000313" key="2">
    <source>
        <dbReference type="Ensembl" id="ENSTMTP00000007692.1"/>
    </source>
</evidence>
<dbReference type="InParanoid" id="A0A674IIV9"/>
<dbReference type="AlphaFoldDB" id="A0A674IIV9"/>
<name>A0A674IIV9_9SAUR</name>
<proteinExistence type="predicted"/>
<dbReference type="Proteomes" id="UP000472274">
    <property type="component" value="Unplaced"/>
</dbReference>
<reference evidence="2" key="1">
    <citation type="submission" date="2025-08" db="UniProtKB">
        <authorList>
            <consortium name="Ensembl"/>
        </authorList>
    </citation>
    <scope>IDENTIFICATION</scope>
</reference>
<evidence type="ECO:0000313" key="3">
    <source>
        <dbReference type="Proteomes" id="UP000472274"/>
    </source>
</evidence>
<protein>
    <submittedName>
        <fullName evidence="2">Uncharacterized protein</fullName>
    </submittedName>
</protein>
<reference evidence="2" key="2">
    <citation type="submission" date="2025-09" db="UniProtKB">
        <authorList>
            <consortium name="Ensembl"/>
        </authorList>
    </citation>
    <scope>IDENTIFICATION</scope>
</reference>
<keyword evidence="3" id="KW-1185">Reference proteome</keyword>
<feature type="compositionally biased region" description="Basic and acidic residues" evidence="1">
    <location>
        <begin position="28"/>
        <end position="40"/>
    </location>
</feature>
<accession>A0A674IIV9</accession>
<organism evidence="2 3">
    <name type="scientific">Terrapene triunguis</name>
    <name type="common">Three-toed box turtle</name>
    <dbReference type="NCBI Taxonomy" id="2587831"/>
    <lineage>
        <taxon>Eukaryota</taxon>
        <taxon>Metazoa</taxon>
        <taxon>Chordata</taxon>
        <taxon>Craniata</taxon>
        <taxon>Vertebrata</taxon>
        <taxon>Euteleostomi</taxon>
        <taxon>Archelosauria</taxon>
        <taxon>Testudinata</taxon>
        <taxon>Testudines</taxon>
        <taxon>Cryptodira</taxon>
        <taxon>Durocryptodira</taxon>
        <taxon>Testudinoidea</taxon>
        <taxon>Emydidae</taxon>
        <taxon>Terrapene</taxon>
    </lineage>
</organism>
<evidence type="ECO:0000256" key="1">
    <source>
        <dbReference type="SAM" id="MobiDB-lite"/>
    </source>
</evidence>
<feature type="region of interest" description="Disordered" evidence="1">
    <location>
        <begin position="1"/>
        <end position="53"/>
    </location>
</feature>